<dbReference type="EMBL" id="MN739643">
    <property type="protein sequence ID" value="QHT17583.1"/>
    <property type="molecule type" value="Genomic_DNA"/>
</dbReference>
<name>A0A6C0DLX3_9ZZZZ</name>
<accession>A0A6C0DLX3</accession>
<reference evidence="1" key="1">
    <citation type="journal article" date="2020" name="Nature">
        <title>Giant virus diversity and host interactions through global metagenomics.</title>
        <authorList>
            <person name="Schulz F."/>
            <person name="Roux S."/>
            <person name="Paez-Espino D."/>
            <person name="Jungbluth S."/>
            <person name="Walsh D.A."/>
            <person name="Denef V.J."/>
            <person name="McMahon K.D."/>
            <person name="Konstantinidis K.T."/>
            <person name="Eloe-Fadrosh E.A."/>
            <person name="Kyrpides N.C."/>
            <person name="Woyke T."/>
        </authorList>
    </citation>
    <scope>NUCLEOTIDE SEQUENCE</scope>
    <source>
        <strain evidence="1">GVMAG-M-3300023174-30</strain>
    </source>
</reference>
<organism evidence="1">
    <name type="scientific">viral metagenome</name>
    <dbReference type="NCBI Taxonomy" id="1070528"/>
    <lineage>
        <taxon>unclassified sequences</taxon>
        <taxon>metagenomes</taxon>
        <taxon>organismal metagenomes</taxon>
    </lineage>
</organism>
<sequence length="190" mass="23035">MVQISCFYVHYNIAPIFFVFIKYNNYFKVILNNIDIILENKQLVNNKELFQIYILSLLCTEDASIISYVTENNKNVYGVSTMRYWKSLYFSSNYKFIELNKRYKNPFIEPKRCSSKNEYIKFNKYLENYMNVIKHPYNLIIDFINHNTKVEFNIINKYKKHNNIIMLLMCVKRKFGNDIYDKIKNDINLI</sequence>
<dbReference type="AlphaFoldDB" id="A0A6C0DLX3"/>
<evidence type="ECO:0000313" key="1">
    <source>
        <dbReference type="EMBL" id="QHT17583.1"/>
    </source>
</evidence>
<protein>
    <submittedName>
        <fullName evidence="1">Uncharacterized protein</fullName>
    </submittedName>
</protein>
<proteinExistence type="predicted"/>